<accession>A0ABU7KP70</accession>
<proteinExistence type="predicted"/>
<dbReference type="InterPro" id="IPR039384">
    <property type="entry name" value="HINT"/>
</dbReference>
<dbReference type="EMBL" id="JAUUCC010000024">
    <property type="protein sequence ID" value="MEE2051080.1"/>
    <property type="molecule type" value="Genomic_DNA"/>
</dbReference>
<dbReference type="InterPro" id="IPR011146">
    <property type="entry name" value="HIT-like"/>
</dbReference>
<evidence type="ECO:0000313" key="4">
    <source>
        <dbReference type="Proteomes" id="UP001348641"/>
    </source>
</evidence>
<gene>
    <name evidence="3" type="ORF">Q8A49_11310</name>
</gene>
<dbReference type="Proteomes" id="UP001348641">
    <property type="component" value="Unassembled WGS sequence"/>
</dbReference>
<organism evidence="3 4">
    <name type="scientific">Nocardiopsis tropica</name>
    <dbReference type="NCBI Taxonomy" id="109330"/>
    <lineage>
        <taxon>Bacteria</taxon>
        <taxon>Bacillati</taxon>
        <taxon>Actinomycetota</taxon>
        <taxon>Actinomycetes</taxon>
        <taxon>Streptosporangiales</taxon>
        <taxon>Nocardiopsidaceae</taxon>
        <taxon>Nocardiopsis</taxon>
    </lineage>
</organism>
<dbReference type="CDD" id="cd01277">
    <property type="entry name" value="HINT_subgroup"/>
    <property type="match status" value="1"/>
</dbReference>
<evidence type="ECO:0000259" key="2">
    <source>
        <dbReference type="PROSITE" id="PS51084"/>
    </source>
</evidence>
<dbReference type="PANTHER" id="PTHR46648">
    <property type="entry name" value="HIT FAMILY PROTEIN 1"/>
    <property type="match status" value="1"/>
</dbReference>
<dbReference type="PANTHER" id="PTHR46648:SF1">
    <property type="entry name" value="ADENOSINE 5'-MONOPHOSPHORAMIDASE HNT1"/>
    <property type="match status" value="1"/>
</dbReference>
<feature type="short sequence motif" description="Histidine triad motif" evidence="1">
    <location>
        <begin position="103"/>
        <end position="107"/>
    </location>
</feature>
<dbReference type="Gene3D" id="3.30.428.10">
    <property type="entry name" value="HIT-like"/>
    <property type="match status" value="1"/>
</dbReference>
<protein>
    <submittedName>
        <fullName evidence="3">HIT family protein</fullName>
    </submittedName>
</protein>
<reference evidence="3 4" key="1">
    <citation type="submission" date="2023-07" db="EMBL/GenBank/DDBJ databases">
        <authorList>
            <person name="Girao M."/>
            <person name="Carvalho M.F."/>
        </authorList>
    </citation>
    <scope>NUCLEOTIDE SEQUENCE [LARGE SCALE GENOMIC DNA]</scope>
    <source>
        <strain evidence="3 4">66/93</strain>
    </source>
</reference>
<dbReference type="InterPro" id="IPR001310">
    <property type="entry name" value="Histidine_triad_HIT"/>
</dbReference>
<dbReference type="PRINTS" id="PR00332">
    <property type="entry name" value="HISTRIAD"/>
</dbReference>
<dbReference type="Pfam" id="PF01230">
    <property type="entry name" value="HIT"/>
    <property type="match status" value="1"/>
</dbReference>
<evidence type="ECO:0000313" key="3">
    <source>
        <dbReference type="EMBL" id="MEE2051080.1"/>
    </source>
</evidence>
<dbReference type="InterPro" id="IPR036265">
    <property type="entry name" value="HIT-like_sf"/>
</dbReference>
<dbReference type="RefSeq" id="WP_330158242.1">
    <property type="nucleotide sequence ID" value="NZ_BAAAJA010000011.1"/>
</dbReference>
<feature type="domain" description="HIT" evidence="2">
    <location>
        <begin position="10"/>
        <end position="118"/>
    </location>
</feature>
<evidence type="ECO:0000256" key="1">
    <source>
        <dbReference type="PROSITE-ProRule" id="PRU00464"/>
    </source>
</evidence>
<sequence length="151" mass="16759">MTDPYDPQNVFAKIIRGEAPAYTIHEDDEVLAFLDVFPQSYGHALVIPKTGQPRTLLDATPEQLATLIQKVQRVARAIADELEPDGIQIIQFNEAAAGQTVFHLHFHVIPRYEGGTLELHAAVRADDSRLEALQRRLRDRLDAAPQAPSAS</sequence>
<dbReference type="SUPFAM" id="SSF54197">
    <property type="entry name" value="HIT-like"/>
    <property type="match status" value="1"/>
</dbReference>
<dbReference type="PROSITE" id="PS51084">
    <property type="entry name" value="HIT_2"/>
    <property type="match status" value="1"/>
</dbReference>
<comment type="caution">
    <text evidence="3">The sequence shown here is derived from an EMBL/GenBank/DDBJ whole genome shotgun (WGS) entry which is preliminary data.</text>
</comment>
<name>A0ABU7KP70_9ACTN</name>